<name>A0A9K3DHW0_HELAN</name>
<dbReference type="AlphaFoldDB" id="A0A9K3DHW0"/>
<accession>A0A9K3DHW0</accession>
<reference evidence="1" key="1">
    <citation type="journal article" date="2017" name="Nature">
        <title>The sunflower genome provides insights into oil metabolism, flowering and Asterid evolution.</title>
        <authorList>
            <person name="Badouin H."/>
            <person name="Gouzy J."/>
            <person name="Grassa C.J."/>
            <person name="Murat F."/>
            <person name="Staton S.E."/>
            <person name="Cottret L."/>
            <person name="Lelandais-Briere C."/>
            <person name="Owens G.L."/>
            <person name="Carrere S."/>
            <person name="Mayjonade B."/>
            <person name="Legrand L."/>
            <person name="Gill N."/>
            <person name="Kane N.C."/>
            <person name="Bowers J.E."/>
            <person name="Hubner S."/>
            <person name="Bellec A."/>
            <person name="Berard A."/>
            <person name="Berges H."/>
            <person name="Blanchet N."/>
            <person name="Boniface M.C."/>
            <person name="Brunel D."/>
            <person name="Catrice O."/>
            <person name="Chaidir N."/>
            <person name="Claudel C."/>
            <person name="Donnadieu C."/>
            <person name="Faraut T."/>
            <person name="Fievet G."/>
            <person name="Helmstetter N."/>
            <person name="King M."/>
            <person name="Knapp S.J."/>
            <person name="Lai Z."/>
            <person name="Le Paslier M.C."/>
            <person name="Lippi Y."/>
            <person name="Lorenzon L."/>
            <person name="Mandel J.R."/>
            <person name="Marage G."/>
            <person name="Marchand G."/>
            <person name="Marquand E."/>
            <person name="Bret-Mestries E."/>
            <person name="Morien E."/>
            <person name="Nambeesan S."/>
            <person name="Nguyen T."/>
            <person name="Pegot-Espagnet P."/>
            <person name="Pouilly N."/>
            <person name="Raftis F."/>
            <person name="Sallet E."/>
            <person name="Schiex T."/>
            <person name="Thomas J."/>
            <person name="Vandecasteele C."/>
            <person name="Vares D."/>
            <person name="Vear F."/>
            <person name="Vautrin S."/>
            <person name="Crespi M."/>
            <person name="Mangin B."/>
            <person name="Burke J.M."/>
            <person name="Salse J."/>
            <person name="Munos S."/>
            <person name="Vincourt P."/>
            <person name="Rieseberg L.H."/>
            <person name="Langlade N.B."/>
        </authorList>
    </citation>
    <scope>NUCLEOTIDE SEQUENCE</scope>
    <source>
        <tissue evidence="1">Leaves</tissue>
    </source>
</reference>
<protein>
    <submittedName>
        <fullName evidence="1">Uncharacterized protein</fullName>
    </submittedName>
</protein>
<dbReference type="EMBL" id="MNCJ02000332">
    <property type="protein sequence ID" value="KAF5755315.1"/>
    <property type="molecule type" value="Genomic_DNA"/>
</dbReference>
<keyword evidence="2" id="KW-1185">Reference proteome</keyword>
<evidence type="ECO:0000313" key="2">
    <source>
        <dbReference type="Proteomes" id="UP000215914"/>
    </source>
</evidence>
<reference evidence="1" key="2">
    <citation type="submission" date="2020-06" db="EMBL/GenBank/DDBJ databases">
        <title>Helianthus annuus Genome sequencing and assembly Release 2.</title>
        <authorList>
            <person name="Gouzy J."/>
            <person name="Langlade N."/>
            <person name="Munos S."/>
        </authorList>
    </citation>
    <scope>NUCLEOTIDE SEQUENCE</scope>
    <source>
        <tissue evidence="1">Leaves</tissue>
    </source>
</reference>
<organism evidence="1 2">
    <name type="scientific">Helianthus annuus</name>
    <name type="common">Common sunflower</name>
    <dbReference type="NCBI Taxonomy" id="4232"/>
    <lineage>
        <taxon>Eukaryota</taxon>
        <taxon>Viridiplantae</taxon>
        <taxon>Streptophyta</taxon>
        <taxon>Embryophyta</taxon>
        <taxon>Tracheophyta</taxon>
        <taxon>Spermatophyta</taxon>
        <taxon>Magnoliopsida</taxon>
        <taxon>eudicotyledons</taxon>
        <taxon>Gunneridae</taxon>
        <taxon>Pentapetalae</taxon>
        <taxon>asterids</taxon>
        <taxon>campanulids</taxon>
        <taxon>Asterales</taxon>
        <taxon>Asteraceae</taxon>
        <taxon>Asteroideae</taxon>
        <taxon>Heliantheae alliance</taxon>
        <taxon>Heliantheae</taxon>
        <taxon>Helianthus</taxon>
    </lineage>
</organism>
<evidence type="ECO:0000313" key="1">
    <source>
        <dbReference type="EMBL" id="KAF5755315.1"/>
    </source>
</evidence>
<sequence length="44" mass="4879">MERSSLYGHVTIGTLTPILQVICVIQEKCSKALSSSEKWLSVNK</sequence>
<gene>
    <name evidence="1" type="ORF">HanXRQr2_Chr17g0801421</name>
</gene>
<dbReference type="Gramene" id="mRNA:HanXRQr2_Chr17g0801421">
    <property type="protein sequence ID" value="mRNA:HanXRQr2_Chr17g0801421"/>
    <property type="gene ID" value="HanXRQr2_Chr17g0801421"/>
</dbReference>
<comment type="caution">
    <text evidence="1">The sequence shown here is derived from an EMBL/GenBank/DDBJ whole genome shotgun (WGS) entry which is preliminary data.</text>
</comment>
<dbReference type="Proteomes" id="UP000215914">
    <property type="component" value="Unassembled WGS sequence"/>
</dbReference>
<proteinExistence type="predicted"/>